<dbReference type="FunFam" id="1.20.1160.11:FF:000001">
    <property type="entry name" value="Paired amphipathic helix protein Sin3"/>
    <property type="match status" value="1"/>
</dbReference>
<gene>
    <name evidence="10" type="ORF">ASCRUDRAFT_28049</name>
</gene>
<dbReference type="FunFam" id="1.20.1160.11:FF:000003">
    <property type="entry name" value="Paired amphipathic helix SIN3-like protein"/>
    <property type="match status" value="1"/>
</dbReference>
<dbReference type="GO" id="GO:0061188">
    <property type="term" value="P:negative regulation of rDNA heterochromatin formation"/>
    <property type="evidence" value="ECO:0007669"/>
    <property type="project" value="EnsemblFungi"/>
</dbReference>
<dbReference type="Pfam" id="PF08295">
    <property type="entry name" value="Sin3_corepress"/>
    <property type="match status" value="1"/>
</dbReference>
<evidence type="ECO:0000256" key="4">
    <source>
        <dbReference type="ARBA" id="ARBA00023015"/>
    </source>
</evidence>
<dbReference type="GO" id="GO:0044804">
    <property type="term" value="P:nucleophagy"/>
    <property type="evidence" value="ECO:0007669"/>
    <property type="project" value="EnsemblFungi"/>
</dbReference>
<dbReference type="GO" id="GO:0003714">
    <property type="term" value="F:transcription corepressor activity"/>
    <property type="evidence" value="ECO:0007669"/>
    <property type="project" value="EnsemblFungi"/>
</dbReference>
<feature type="region of interest" description="Disordered" evidence="8">
    <location>
        <begin position="749"/>
        <end position="802"/>
    </location>
</feature>
<dbReference type="InParanoid" id="A0A1D2VQ42"/>
<dbReference type="Gene3D" id="1.20.1160.11">
    <property type="entry name" value="Paired amphipathic helix"/>
    <property type="match status" value="3"/>
</dbReference>
<comment type="subcellular location">
    <subcellularLocation>
        <location evidence="1 7">Nucleus</location>
    </subcellularLocation>
</comment>
<feature type="non-terminal residue" evidence="10">
    <location>
        <position position="1177"/>
    </location>
</feature>
<dbReference type="GO" id="GO:0003713">
    <property type="term" value="F:transcription coactivator activity"/>
    <property type="evidence" value="ECO:0007669"/>
    <property type="project" value="EnsemblFungi"/>
</dbReference>
<dbReference type="GO" id="GO:0016479">
    <property type="term" value="P:negative regulation of transcription by RNA polymerase I"/>
    <property type="evidence" value="ECO:0007669"/>
    <property type="project" value="EnsemblFungi"/>
</dbReference>
<keyword evidence="3" id="KW-0677">Repeat</keyword>
<dbReference type="GO" id="GO:0006303">
    <property type="term" value="P:double-strand break repair via nonhomologous end joining"/>
    <property type="evidence" value="ECO:0007669"/>
    <property type="project" value="EnsemblFungi"/>
</dbReference>
<feature type="compositionally biased region" description="Basic and acidic residues" evidence="8">
    <location>
        <begin position="767"/>
        <end position="777"/>
    </location>
</feature>
<dbReference type="PANTHER" id="PTHR12346:SF0">
    <property type="entry name" value="SIN3A, ISOFORM G"/>
    <property type="match status" value="1"/>
</dbReference>
<evidence type="ECO:0000256" key="3">
    <source>
        <dbReference type="ARBA" id="ARBA00022737"/>
    </source>
</evidence>
<evidence type="ECO:0000256" key="6">
    <source>
        <dbReference type="ARBA" id="ARBA00023242"/>
    </source>
</evidence>
<dbReference type="STRING" id="1344418.A0A1D2VQ42"/>
<dbReference type="PROSITE" id="PS51477">
    <property type="entry name" value="PAH"/>
    <property type="match status" value="3"/>
</dbReference>
<keyword evidence="5" id="KW-0804">Transcription</keyword>
<dbReference type="GO" id="GO:0030174">
    <property type="term" value="P:regulation of DNA-templated DNA replication initiation"/>
    <property type="evidence" value="ECO:0007669"/>
    <property type="project" value="EnsemblFungi"/>
</dbReference>
<keyword evidence="4" id="KW-0805">Transcription regulation</keyword>
<proteinExistence type="predicted"/>
<feature type="region of interest" description="Disordered" evidence="8">
    <location>
        <begin position="1106"/>
        <end position="1131"/>
    </location>
</feature>
<feature type="non-terminal residue" evidence="10">
    <location>
        <position position="1"/>
    </location>
</feature>
<dbReference type="InterPro" id="IPR003822">
    <property type="entry name" value="PAH"/>
</dbReference>
<dbReference type="PANTHER" id="PTHR12346">
    <property type="entry name" value="SIN3B-RELATED"/>
    <property type="match status" value="1"/>
</dbReference>
<dbReference type="GO" id="GO:0000122">
    <property type="term" value="P:negative regulation of transcription by RNA polymerase II"/>
    <property type="evidence" value="ECO:0007669"/>
    <property type="project" value="EnsemblFungi"/>
</dbReference>
<evidence type="ECO:0000256" key="5">
    <source>
        <dbReference type="ARBA" id="ARBA00023163"/>
    </source>
</evidence>
<keyword evidence="2" id="KW-0678">Repressor</keyword>
<dbReference type="GeneID" id="30963669"/>
<dbReference type="GO" id="GO:0033698">
    <property type="term" value="C:Rpd3L complex"/>
    <property type="evidence" value="ECO:0007669"/>
    <property type="project" value="EnsemblFungi"/>
</dbReference>
<dbReference type="Pfam" id="PF16879">
    <property type="entry name" value="Sin3a_C"/>
    <property type="match status" value="1"/>
</dbReference>
<evidence type="ECO:0000259" key="9">
    <source>
        <dbReference type="SMART" id="SM00761"/>
    </source>
</evidence>
<dbReference type="GO" id="GO:0061186">
    <property type="term" value="P:negative regulation of silent mating-type cassette heterochromatin formation"/>
    <property type="evidence" value="ECO:0007669"/>
    <property type="project" value="EnsemblFungi"/>
</dbReference>
<dbReference type="InterPro" id="IPR039774">
    <property type="entry name" value="Sin3-like"/>
</dbReference>
<feature type="region of interest" description="Disordered" evidence="8">
    <location>
        <begin position="84"/>
        <end position="141"/>
    </location>
</feature>
<evidence type="ECO:0000313" key="10">
    <source>
        <dbReference type="EMBL" id="ODV63728.1"/>
    </source>
</evidence>
<evidence type="ECO:0000256" key="7">
    <source>
        <dbReference type="PROSITE-ProRule" id="PRU00810"/>
    </source>
</evidence>
<dbReference type="InterPro" id="IPR036600">
    <property type="entry name" value="PAH_sf"/>
</dbReference>
<dbReference type="SUPFAM" id="SSF47762">
    <property type="entry name" value="PAH2 domain"/>
    <property type="match status" value="3"/>
</dbReference>
<name>A0A1D2VQ42_9ASCO</name>
<feature type="compositionally biased region" description="Low complexity" evidence="8">
    <location>
        <begin position="97"/>
        <end position="141"/>
    </location>
</feature>
<dbReference type="FunFam" id="1.20.1160.11:FF:000002">
    <property type="entry name" value="Paired amphipathic helix protein SIN3"/>
    <property type="match status" value="1"/>
</dbReference>
<feature type="compositionally biased region" description="Polar residues" evidence="8">
    <location>
        <begin position="749"/>
        <end position="761"/>
    </location>
</feature>
<protein>
    <recommendedName>
        <fullName evidence="9">Histone deacetylase interacting domain-containing protein</fullName>
    </recommendedName>
</protein>
<sequence>RILNMTDALAYLKQVKKQFFHQPDVYNQFLDIMKAFKGQMIDTPDVIDKVSVLFRGHLNLIQGFNTFLPPGYHIECSTDPLDPHLIRVTTPRGTTTQSSIPQQSQSQSQPQHLSLSQISSSQQQQHQQQHQQQQLQSQSQQIQIYHPTQSTIQQQIQGQVEMNDAINYVNHVKVRFTNQPEIYKQFLKTLQNYQTENKPIYEVYHEVTNLFRDDPDLLADFKRFIPYDGPQQFSLPQSLRTPTNSHLPPVGNFPPPSASKNSISGQIQIQNQVLQQLQQANQLQQISIQPPPIANPIIAPNNRRSNNNYISLQNINNSNDQYPVSSERGDILPNPNYLNNPSYQRQSQSQVQAQSQPIQKLPPQKTALTEELAFFDKCKKFISNRPTYNNFLKLINLFTQNLIDKITLVERIYSFIGSQPELFDWFKNYIGYDGLEPLNIEDIHFKKHKLQLDLCKAYGPSYRQLPKAETYMPCSGRDELCWEVCNDEWVGHPIWASEDSGFIAHRKNQYEEVLFNIEEARHEYDFYMEANLRTIQTLETIANRIASMPQREKENFKLEPGLGHTSITIYKKVIRKIYDKDKGFEVIDALHEKPAISIPIVLKRLKQKDEEWKKAHREWNKIWREQEQKVFHKSLDHLGLTFKQADKKLLTTKQLISEINAIKVEQNNSIKKLHPLTPKPQNQLDYDFKDKEIFIDISQLLCAYLDNNNPYSTRDKEKIINFYSCFLKLFFELPDELVEKFQNFTTDSSSIAGSTTPVSTGNKKRNRDSDLLRDVLKRSNKRNRRGGDVSDSPASPSQDHHDELDISDEVAKAGESWIETLANPRATLELDESLNSNSQRNVFNLFCNTQIYVFFRFLRTIYERLEELKKMNEETSKEISSRIDTQFAKDLGLLSSQLKDMGYELNGENPYGQTIELSIRLIEGQIERQWFEETLRQAYRNKAFKLFTVDKVIQGLSKHIHTIICDNKLSEMMVLFELDKNYIGSATRDQIIYRMRVRELMGAEENMFRIEYDNKNDHVTIQFVALDDLTLKNHKNDEEKWNYYLTSYIMAHPTEGVPANKICMPFLANFDDDSQDQIEGYTDSQLKVRVAQDSYKLYFEEGSHDEFTRNKTEDEDSKENSEKTPQRTKEQKLESFVTILEGIYGWKCDIEDEKSIDNFEERFKILEEQGGDAYNNW</sequence>
<keyword evidence="6 7" id="KW-0539">Nucleus</keyword>
<evidence type="ECO:0000256" key="1">
    <source>
        <dbReference type="ARBA" id="ARBA00004123"/>
    </source>
</evidence>
<accession>A0A1D2VQ42</accession>
<dbReference type="Pfam" id="PF02671">
    <property type="entry name" value="PAH"/>
    <property type="match status" value="3"/>
</dbReference>
<organism evidence="10 11">
    <name type="scientific">Ascoidea rubescens DSM 1968</name>
    <dbReference type="NCBI Taxonomy" id="1344418"/>
    <lineage>
        <taxon>Eukaryota</taxon>
        <taxon>Fungi</taxon>
        <taxon>Dikarya</taxon>
        <taxon>Ascomycota</taxon>
        <taxon>Saccharomycotina</taxon>
        <taxon>Saccharomycetes</taxon>
        <taxon>Ascoideaceae</taxon>
        <taxon>Ascoidea</taxon>
    </lineage>
</organism>
<dbReference type="GO" id="GO:0034605">
    <property type="term" value="P:cellular response to heat"/>
    <property type="evidence" value="ECO:0007669"/>
    <property type="project" value="EnsemblFungi"/>
</dbReference>
<dbReference type="Proteomes" id="UP000095038">
    <property type="component" value="Unassembled WGS sequence"/>
</dbReference>
<dbReference type="OrthoDB" id="10265969at2759"/>
<dbReference type="InterPro" id="IPR031693">
    <property type="entry name" value="Sin3_C"/>
</dbReference>
<dbReference type="InterPro" id="IPR013194">
    <property type="entry name" value="HDAC_interact_dom"/>
</dbReference>
<feature type="domain" description="Histone deacetylase interacting" evidence="9">
    <location>
        <begin position="454"/>
        <end position="555"/>
    </location>
</feature>
<dbReference type="GO" id="GO:0051321">
    <property type="term" value="P:meiotic cell cycle"/>
    <property type="evidence" value="ECO:0007669"/>
    <property type="project" value="EnsemblFungi"/>
</dbReference>
<evidence type="ECO:0000256" key="8">
    <source>
        <dbReference type="SAM" id="MobiDB-lite"/>
    </source>
</evidence>
<dbReference type="GO" id="GO:0032221">
    <property type="term" value="C:Rpd3S complex"/>
    <property type="evidence" value="ECO:0007669"/>
    <property type="project" value="EnsemblFungi"/>
</dbReference>
<dbReference type="FunCoup" id="A0A1D2VQ42">
    <property type="interactions" value="1111"/>
</dbReference>
<dbReference type="GO" id="GO:0070550">
    <property type="term" value="P:rDNA chromatin condensation"/>
    <property type="evidence" value="ECO:0007669"/>
    <property type="project" value="EnsemblFungi"/>
</dbReference>
<dbReference type="GO" id="GO:0045944">
    <property type="term" value="P:positive regulation of transcription by RNA polymerase II"/>
    <property type="evidence" value="ECO:0007669"/>
    <property type="project" value="EnsemblFungi"/>
</dbReference>
<dbReference type="SMART" id="SM00761">
    <property type="entry name" value="HDAC_interact"/>
    <property type="match status" value="1"/>
</dbReference>
<dbReference type="GO" id="GO:0042802">
    <property type="term" value="F:identical protein binding"/>
    <property type="evidence" value="ECO:0007669"/>
    <property type="project" value="EnsemblFungi"/>
</dbReference>
<dbReference type="EMBL" id="KV454475">
    <property type="protein sequence ID" value="ODV63728.1"/>
    <property type="molecule type" value="Genomic_DNA"/>
</dbReference>
<dbReference type="AlphaFoldDB" id="A0A1D2VQ42"/>
<keyword evidence="11" id="KW-1185">Reference proteome</keyword>
<evidence type="ECO:0000256" key="2">
    <source>
        <dbReference type="ARBA" id="ARBA00022491"/>
    </source>
</evidence>
<dbReference type="RefSeq" id="XP_020050035.1">
    <property type="nucleotide sequence ID" value="XM_020190033.1"/>
</dbReference>
<dbReference type="GO" id="GO:0000086">
    <property type="term" value="P:G2/M transition of mitotic cell cycle"/>
    <property type="evidence" value="ECO:0007669"/>
    <property type="project" value="EnsemblFungi"/>
</dbReference>
<evidence type="ECO:0000313" key="11">
    <source>
        <dbReference type="Proteomes" id="UP000095038"/>
    </source>
</evidence>
<reference evidence="11" key="1">
    <citation type="submission" date="2016-05" db="EMBL/GenBank/DDBJ databases">
        <title>Comparative genomics of biotechnologically important yeasts.</title>
        <authorList>
            <consortium name="DOE Joint Genome Institute"/>
            <person name="Riley R."/>
            <person name="Haridas S."/>
            <person name="Wolfe K.H."/>
            <person name="Lopes M.R."/>
            <person name="Hittinger C.T."/>
            <person name="Goker M."/>
            <person name="Salamov A."/>
            <person name="Wisecaver J."/>
            <person name="Long T.M."/>
            <person name="Aerts A.L."/>
            <person name="Barry K."/>
            <person name="Choi C."/>
            <person name="Clum A."/>
            <person name="Coughlan A.Y."/>
            <person name="Deshpande S."/>
            <person name="Douglass A.P."/>
            <person name="Hanson S.J."/>
            <person name="Klenk H.-P."/>
            <person name="Labutti K."/>
            <person name="Lapidus A."/>
            <person name="Lindquist E."/>
            <person name="Lipzen A."/>
            <person name="Meier-Kolthoff J.P."/>
            <person name="Ohm R.A."/>
            <person name="Otillar R.P."/>
            <person name="Pangilinan J."/>
            <person name="Peng Y."/>
            <person name="Rokas A."/>
            <person name="Rosa C.A."/>
            <person name="Scheuner C."/>
            <person name="Sibirny A.A."/>
            <person name="Slot J.C."/>
            <person name="Stielow J.B."/>
            <person name="Sun H."/>
            <person name="Kurtzman C.P."/>
            <person name="Blackwell M."/>
            <person name="Grigoriev I.V."/>
            <person name="Jeffries T.W."/>
        </authorList>
    </citation>
    <scope>NUCLEOTIDE SEQUENCE [LARGE SCALE GENOMIC DNA]</scope>
    <source>
        <strain evidence="11">DSM 1968</strain>
    </source>
</reference>